<evidence type="ECO:0000313" key="1">
    <source>
        <dbReference type="EMBL" id="MBC6491208.1"/>
    </source>
</evidence>
<proteinExistence type="predicted"/>
<name>A0ABR7M841_9BACT</name>
<reference evidence="1 2" key="1">
    <citation type="submission" date="2016-07" db="EMBL/GenBank/DDBJ databases">
        <title>Genome analysis of Flavihumibacter stibioxidans YS-17.</title>
        <authorList>
            <person name="Shi K."/>
            <person name="Han Y."/>
            <person name="Wang G."/>
        </authorList>
    </citation>
    <scope>NUCLEOTIDE SEQUENCE [LARGE SCALE GENOMIC DNA]</scope>
    <source>
        <strain evidence="1 2">YS-17</strain>
    </source>
</reference>
<dbReference type="EMBL" id="MBUA01000012">
    <property type="protein sequence ID" value="MBC6491208.1"/>
    <property type="molecule type" value="Genomic_DNA"/>
</dbReference>
<dbReference type="RefSeq" id="WP_187256525.1">
    <property type="nucleotide sequence ID" value="NZ_JBHULF010000014.1"/>
</dbReference>
<dbReference type="Proteomes" id="UP000765802">
    <property type="component" value="Unassembled WGS sequence"/>
</dbReference>
<evidence type="ECO:0000313" key="2">
    <source>
        <dbReference type="Proteomes" id="UP000765802"/>
    </source>
</evidence>
<gene>
    <name evidence="1" type="ORF">BC349_09205</name>
</gene>
<sequence>MKQFIATLSLFALFLVSCDKVDKLTQFTITDKSSMTISAGAATLLPFDVSTPPVNSVAEKEMTMNNSRIDMIESVMLDELKLVISSPSGRTFDFLKDIEIYISADGLPEKKVAFANAIADNVTNTIRLTTEKVELEQYIKKGTYNIRTRVTTDKILNEDINIEITSKYRIDAKILGV</sequence>
<protein>
    <recommendedName>
        <fullName evidence="3">DUF1735 domain-containing protein</fullName>
    </recommendedName>
</protein>
<accession>A0ABR7M841</accession>
<comment type="caution">
    <text evidence="1">The sequence shown here is derived from an EMBL/GenBank/DDBJ whole genome shotgun (WGS) entry which is preliminary data.</text>
</comment>
<dbReference type="PROSITE" id="PS51257">
    <property type="entry name" value="PROKAR_LIPOPROTEIN"/>
    <property type="match status" value="1"/>
</dbReference>
<keyword evidence="2" id="KW-1185">Reference proteome</keyword>
<evidence type="ECO:0008006" key="3">
    <source>
        <dbReference type="Google" id="ProtNLM"/>
    </source>
</evidence>
<organism evidence="1 2">
    <name type="scientific">Flavihumibacter stibioxidans</name>
    <dbReference type="NCBI Taxonomy" id="1834163"/>
    <lineage>
        <taxon>Bacteria</taxon>
        <taxon>Pseudomonadati</taxon>
        <taxon>Bacteroidota</taxon>
        <taxon>Chitinophagia</taxon>
        <taxon>Chitinophagales</taxon>
        <taxon>Chitinophagaceae</taxon>
        <taxon>Flavihumibacter</taxon>
    </lineage>
</organism>